<proteinExistence type="predicted"/>
<sequence length="302" mass="35011">MDVGEQESIAGPEREYRVYRITRRRQIGEDFQYYVLWAEGDISEGTWEWASRLKEDGQQNRMDAVDLYVEYMEKVEALNKTCPPNRQKKLMKFAEWANASKATKRLLSDDGKNRCMFDAMRTILEEGMGWMMPFSDEEAETYCEESGIGKRGLSWTEFMAFFRQVNARWIKKHHAGVDLRELNVNRFKGKGLGVNGLWTLLNDDKLEDGWYFCGAIDSSFIGHAFPVEVDGDLAFAWVGGEQKPLGTQESWVWRMTFVLHVVQVEGEEAASFVREPANGKGRRMRRKRGGKKNKTKRQNEED</sequence>
<evidence type="ECO:0000313" key="4">
    <source>
        <dbReference type="Proteomes" id="UP000429607"/>
    </source>
</evidence>
<dbReference type="Gene3D" id="2.40.50.40">
    <property type="match status" value="1"/>
</dbReference>
<evidence type="ECO:0000256" key="1">
    <source>
        <dbReference type="SAM" id="MobiDB-lite"/>
    </source>
</evidence>
<dbReference type="EMBL" id="QXFV01001987">
    <property type="protein sequence ID" value="KAE8994753.1"/>
    <property type="molecule type" value="Genomic_DNA"/>
</dbReference>
<organism evidence="2 5">
    <name type="scientific">Phytophthora rubi</name>
    <dbReference type="NCBI Taxonomy" id="129364"/>
    <lineage>
        <taxon>Eukaryota</taxon>
        <taxon>Sar</taxon>
        <taxon>Stramenopiles</taxon>
        <taxon>Oomycota</taxon>
        <taxon>Peronosporomycetes</taxon>
        <taxon>Peronosporales</taxon>
        <taxon>Peronosporaceae</taxon>
        <taxon>Phytophthora</taxon>
    </lineage>
</organism>
<gene>
    <name evidence="3" type="ORF">PR001_g20307</name>
    <name evidence="2" type="ORF">PR002_g20861</name>
</gene>
<dbReference type="AlphaFoldDB" id="A0A6A3JH65"/>
<dbReference type="Proteomes" id="UP000429607">
    <property type="component" value="Unassembled WGS sequence"/>
</dbReference>
<comment type="caution">
    <text evidence="2">The sequence shown here is derived from an EMBL/GenBank/DDBJ whole genome shotgun (WGS) entry which is preliminary data.</text>
</comment>
<dbReference type="EMBL" id="QXFU01002038">
    <property type="protein sequence ID" value="KAE8991404.1"/>
    <property type="molecule type" value="Genomic_DNA"/>
</dbReference>
<accession>A0A6A3JH65</accession>
<evidence type="ECO:0000313" key="5">
    <source>
        <dbReference type="Proteomes" id="UP000435112"/>
    </source>
</evidence>
<evidence type="ECO:0008006" key="6">
    <source>
        <dbReference type="Google" id="ProtNLM"/>
    </source>
</evidence>
<dbReference type="OrthoDB" id="10549382at2759"/>
<dbReference type="Proteomes" id="UP000435112">
    <property type="component" value="Unassembled WGS sequence"/>
</dbReference>
<feature type="compositionally biased region" description="Basic residues" evidence="1">
    <location>
        <begin position="280"/>
        <end position="296"/>
    </location>
</feature>
<dbReference type="SUPFAM" id="SSF54160">
    <property type="entry name" value="Chromo domain-like"/>
    <property type="match status" value="1"/>
</dbReference>
<reference evidence="4 5" key="1">
    <citation type="submission" date="2018-09" db="EMBL/GenBank/DDBJ databases">
        <title>Genomic investigation of the strawberry pathogen Phytophthora fragariae indicates pathogenicity is determined by transcriptional variation in three key races.</title>
        <authorList>
            <person name="Adams T.M."/>
            <person name="Armitage A.D."/>
            <person name="Sobczyk M.K."/>
            <person name="Bates H.J."/>
            <person name="Dunwell J.M."/>
            <person name="Nellist C.F."/>
            <person name="Harrison R.J."/>
        </authorList>
    </citation>
    <scope>NUCLEOTIDE SEQUENCE [LARGE SCALE GENOMIC DNA]</scope>
    <source>
        <strain evidence="3 4">SCRP249</strain>
        <strain evidence="2 5">SCRP324</strain>
    </source>
</reference>
<evidence type="ECO:0000313" key="2">
    <source>
        <dbReference type="EMBL" id="KAE8991404.1"/>
    </source>
</evidence>
<protein>
    <recommendedName>
        <fullName evidence="6">Chromo domain-containing protein</fullName>
    </recommendedName>
</protein>
<feature type="region of interest" description="Disordered" evidence="1">
    <location>
        <begin position="273"/>
        <end position="302"/>
    </location>
</feature>
<evidence type="ECO:0000313" key="3">
    <source>
        <dbReference type="EMBL" id="KAE8994753.1"/>
    </source>
</evidence>
<name>A0A6A3JH65_9STRA</name>
<dbReference type="InterPro" id="IPR016197">
    <property type="entry name" value="Chromo-like_dom_sf"/>
</dbReference>